<dbReference type="Gene3D" id="2.60.40.1180">
    <property type="entry name" value="Golgi alpha-mannosidase II"/>
    <property type="match status" value="1"/>
</dbReference>
<dbReference type="EC" id="3.2.1.22" evidence="6"/>
<dbReference type="Pfam" id="PF17801">
    <property type="entry name" value="Melibiase_C"/>
    <property type="match status" value="1"/>
</dbReference>
<evidence type="ECO:0000313" key="11">
    <source>
        <dbReference type="Proteomes" id="UP001570846"/>
    </source>
</evidence>
<name>A0A5M8QBG9_9BACT</name>
<accession>A0A5M8QBG9</accession>
<keyword evidence="3 6" id="KW-0378">Hydrolase</keyword>
<evidence type="ECO:0000259" key="7">
    <source>
        <dbReference type="Pfam" id="PF17801"/>
    </source>
</evidence>
<dbReference type="InterPro" id="IPR013785">
    <property type="entry name" value="Aldolase_TIM"/>
</dbReference>
<comment type="catalytic activity">
    <reaction evidence="6">
        <text>Hydrolysis of terminal, non-reducing alpha-D-galactose residues in alpha-D-galactosides, including galactose oligosaccharides, galactomannans and galactolipids.</text>
        <dbReference type="EC" id="3.2.1.22"/>
    </reaction>
</comment>
<dbReference type="SUPFAM" id="SSF51445">
    <property type="entry name" value="(Trans)glycosidases"/>
    <property type="match status" value="1"/>
</dbReference>
<dbReference type="CDD" id="cd14792">
    <property type="entry name" value="GH27"/>
    <property type="match status" value="1"/>
</dbReference>
<dbReference type="InterPro" id="IPR017853">
    <property type="entry name" value="GH"/>
</dbReference>
<evidence type="ECO:0000256" key="2">
    <source>
        <dbReference type="ARBA" id="ARBA00022729"/>
    </source>
</evidence>
<reference evidence="8 10" key="1">
    <citation type="submission" date="2019-07" db="EMBL/GenBank/DDBJ databases">
        <authorList>
            <person name="Qu J.-H."/>
        </authorList>
    </citation>
    <scope>NUCLEOTIDE SEQUENCE [LARGE SCALE GENOMIC DNA]</scope>
    <source>
        <strain evidence="8 10">MDT1-10-3</strain>
    </source>
</reference>
<dbReference type="PANTHER" id="PTHR11452">
    <property type="entry name" value="ALPHA-GALACTOSIDASE/ALPHA-N-ACETYLGALACTOSAMINIDASE"/>
    <property type="match status" value="1"/>
</dbReference>
<protein>
    <recommendedName>
        <fullName evidence="6">Alpha-galactosidase</fullName>
        <ecNumber evidence="6">3.2.1.22</ecNumber>
    </recommendedName>
    <alternativeName>
        <fullName evidence="6">Melibiase</fullName>
    </alternativeName>
</protein>
<comment type="caution">
    <text evidence="8">The sequence shown here is derived from an EMBL/GenBank/DDBJ whole genome shotgun (WGS) entry which is preliminary data.</text>
</comment>
<dbReference type="EMBL" id="JBGOGF010000004">
    <property type="protein sequence ID" value="MFA1771409.1"/>
    <property type="molecule type" value="Genomic_DNA"/>
</dbReference>
<dbReference type="PROSITE" id="PS51257">
    <property type="entry name" value="PROKAR_LIPOPROTEIN"/>
    <property type="match status" value="1"/>
</dbReference>
<evidence type="ECO:0000256" key="4">
    <source>
        <dbReference type="ARBA" id="ARBA00023157"/>
    </source>
</evidence>
<dbReference type="EMBL" id="VKKZ01000022">
    <property type="protein sequence ID" value="KAA6432443.1"/>
    <property type="molecule type" value="Genomic_DNA"/>
</dbReference>
<dbReference type="Pfam" id="PF16499">
    <property type="entry name" value="Melibiase_2"/>
    <property type="match status" value="1"/>
</dbReference>
<sequence>MRYRIPFGVENKVRKVGLLLGLAVLVACQKPGSNVAPGISPLGGKQGQAAVRPKTPIMGWASWNNFRANISEEIIRSQADAMVSTGMKAAGYSYLNIDDGFFGGRDAEGNLLAHPTRFPGGMKALSRYIHSKGLKAGIYSDAGINTCASYWDKDTVGVGMGLYGHEEQDLRLMLQEWDYDFIKVDWCGGDWLGLDEQTRYTHIGQLIRQIKPEAVYNVCRWKFPGTWVVPLADSWRISGDIDNTFASVMHIVDLNANLWKHSSPGHVNDMDMLQVGRGMSYEEDKTHFTMWCMMNSPLLAGNDLRRMTPQTISILTNKELIALNQDKLGYQARRLQDQGELEVWAKPLRSTMSGQVAVALLNRSAQKATMALQPNSVGLEAARGYTIRNLWEKKELPLSTSKKMSFEIPAHGVVVLKVTGTARPFNVFQYK</sequence>
<dbReference type="Proteomes" id="UP000323866">
    <property type="component" value="Unassembled WGS sequence"/>
</dbReference>
<dbReference type="PRINTS" id="PR00740">
    <property type="entry name" value="GLHYDRLASE27"/>
</dbReference>
<reference evidence="9 11" key="3">
    <citation type="submission" date="2024-08" db="EMBL/GenBank/DDBJ databases">
        <authorList>
            <person name="Wei W."/>
        </authorList>
    </citation>
    <scope>NUCLEOTIDE SEQUENCE [LARGE SCALE GENOMIC DNA]</scope>
    <source>
        <strain evidence="9 11">XU2</strain>
    </source>
</reference>
<dbReference type="InterPro" id="IPR041233">
    <property type="entry name" value="Melibiase_C"/>
</dbReference>
<reference evidence="8 10" key="2">
    <citation type="submission" date="2019-09" db="EMBL/GenBank/DDBJ databases">
        <title>A bacterium isolated from glacier soil.</title>
        <authorList>
            <person name="Liu Q."/>
        </authorList>
    </citation>
    <scope>NUCLEOTIDE SEQUENCE [LARGE SCALE GENOMIC DNA]</scope>
    <source>
        <strain evidence="8 10">MDT1-10-3</strain>
    </source>
</reference>
<dbReference type="FunFam" id="2.60.40.1180:FF:000008">
    <property type="entry name" value="Alpha-galactosidase"/>
    <property type="match status" value="1"/>
</dbReference>
<evidence type="ECO:0000313" key="8">
    <source>
        <dbReference type="EMBL" id="KAA6432443.1"/>
    </source>
</evidence>
<keyword evidence="5 6" id="KW-0326">Glycosidase</keyword>
<organism evidence="8 10">
    <name type="scientific">Rufibacter glacialis</name>
    <dbReference type="NCBI Taxonomy" id="1259555"/>
    <lineage>
        <taxon>Bacteria</taxon>
        <taxon>Pseudomonadati</taxon>
        <taxon>Bacteroidota</taxon>
        <taxon>Cytophagia</taxon>
        <taxon>Cytophagales</taxon>
        <taxon>Hymenobacteraceae</taxon>
        <taxon>Rufibacter</taxon>
    </lineage>
</organism>
<dbReference type="GO" id="GO:0005975">
    <property type="term" value="P:carbohydrate metabolic process"/>
    <property type="evidence" value="ECO:0007669"/>
    <property type="project" value="InterPro"/>
</dbReference>
<dbReference type="RefSeq" id="WP_149099475.1">
    <property type="nucleotide sequence ID" value="NZ_BMMG01000005.1"/>
</dbReference>
<keyword evidence="2" id="KW-0732">Signal</keyword>
<dbReference type="InterPro" id="IPR002241">
    <property type="entry name" value="Glyco_hydro_27"/>
</dbReference>
<comment type="similarity">
    <text evidence="1 6">Belongs to the glycosyl hydrolase 27 family.</text>
</comment>
<dbReference type="Gene3D" id="3.20.20.70">
    <property type="entry name" value="Aldolase class I"/>
    <property type="match status" value="1"/>
</dbReference>
<evidence type="ECO:0000256" key="5">
    <source>
        <dbReference type="ARBA" id="ARBA00023295"/>
    </source>
</evidence>
<feature type="domain" description="Alpha galactosidase C-terminal" evidence="7">
    <location>
        <begin position="338"/>
        <end position="418"/>
    </location>
</feature>
<keyword evidence="11" id="KW-1185">Reference proteome</keyword>
<dbReference type="GO" id="GO:0004557">
    <property type="term" value="F:alpha-galactosidase activity"/>
    <property type="evidence" value="ECO:0007669"/>
    <property type="project" value="UniProtKB-EC"/>
</dbReference>
<dbReference type="InterPro" id="IPR013780">
    <property type="entry name" value="Glyco_hydro_b"/>
</dbReference>
<gene>
    <name evidence="9" type="ORF">ACD591_08920</name>
    <name evidence="8" type="ORF">FOE74_15195</name>
</gene>
<evidence type="ECO:0000256" key="6">
    <source>
        <dbReference type="RuleBase" id="RU361168"/>
    </source>
</evidence>
<dbReference type="AlphaFoldDB" id="A0A5M8QBG9"/>
<evidence type="ECO:0000256" key="1">
    <source>
        <dbReference type="ARBA" id="ARBA00009743"/>
    </source>
</evidence>
<dbReference type="PANTHER" id="PTHR11452:SF75">
    <property type="entry name" value="ALPHA-GALACTOSIDASE MEL1"/>
    <property type="match status" value="1"/>
</dbReference>
<evidence type="ECO:0000256" key="3">
    <source>
        <dbReference type="ARBA" id="ARBA00022801"/>
    </source>
</evidence>
<dbReference type="SUPFAM" id="SSF51011">
    <property type="entry name" value="Glycosyl hydrolase domain"/>
    <property type="match status" value="1"/>
</dbReference>
<evidence type="ECO:0000313" key="10">
    <source>
        <dbReference type="Proteomes" id="UP000323866"/>
    </source>
</evidence>
<proteinExistence type="inferred from homology"/>
<dbReference type="OrthoDB" id="9807519at2"/>
<evidence type="ECO:0000313" key="9">
    <source>
        <dbReference type="EMBL" id="MFA1771409.1"/>
    </source>
</evidence>
<keyword evidence="4 6" id="KW-1015">Disulfide bond</keyword>
<dbReference type="Proteomes" id="UP001570846">
    <property type="component" value="Unassembled WGS sequence"/>
</dbReference>